<organism evidence="1 2">
    <name type="scientific">Paenibacillus alvei</name>
    <name type="common">Bacillus alvei</name>
    <dbReference type="NCBI Taxonomy" id="44250"/>
    <lineage>
        <taxon>Bacteria</taxon>
        <taxon>Bacillati</taxon>
        <taxon>Bacillota</taxon>
        <taxon>Bacilli</taxon>
        <taxon>Bacillales</taxon>
        <taxon>Paenibacillaceae</taxon>
        <taxon>Paenibacillus</taxon>
    </lineage>
</organism>
<dbReference type="Proteomes" id="UP000552038">
    <property type="component" value="Unassembled WGS sequence"/>
</dbReference>
<protein>
    <submittedName>
        <fullName evidence="1">Uncharacterized protein</fullName>
    </submittedName>
</protein>
<dbReference type="EMBL" id="JABFOR010000001">
    <property type="protein sequence ID" value="NOJ69129.1"/>
    <property type="molecule type" value="Genomic_DNA"/>
</dbReference>
<sequence length="76" mass="8446">MKPVDKISGNIAFRHPTPDYVISTPEYTEDAIIITTTYSDGTIAKRYDYKDGRPSSIHVNKPVLIDPETGEAHVAK</sequence>
<gene>
    <name evidence="1" type="ORF">HMI46_00985</name>
</gene>
<name>A0AAP7DH08_PAEAL</name>
<dbReference type="AlphaFoldDB" id="A0AAP7DH08"/>
<accession>A0AAP7DH08</accession>
<dbReference type="RefSeq" id="WP_163978083.1">
    <property type="nucleotide sequence ID" value="NZ_JABFOR010000001.1"/>
</dbReference>
<reference evidence="1 2" key="1">
    <citation type="submission" date="2020-05" db="EMBL/GenBank/DDBJ databases">
        <title>Whole genome sequencing and identification of novel metabolites from Paenibacillus alvei strain JR949.</title>
        <authorList>
            <person name="Rajendhran J."/>
            <person name="Sree Pranav P."/>
            <person name="Mahalakshmi B."/>
            <person name="Karthikeyan R."/>
        </authorList>
    </citation>
    <scope>NUCLEOTIDE SEQUENCE [LARGE SCALE GENOMIC DNA]</scope>
    <source>
        <strain evidence="1 2">JR949</strain>
    </source>
</reference>
<comment type="caution">
    <text evidence="1">The sequence shown here is derived from an EMBL/GenBank/DDBJ whole genome shotgun (WGS) entry which is preliminary data.</text>
</comment>
<evidence type="ECO:0000313" key="1">
    <source>
        <dbReference type="EMBL" id="NOJ69129.1"/>
    </source>
</evidence>
<evidence type="ECO:0000313" key="2">
    <source>
        <dbReference type="Proteomes" id="UP000552038"/>
    </source>
</evidence>
<proteinExistence type="predicted"/>